<keyword evidence="4" id="KW-1185">Reference proteome</keyword>
<feature type="region of interest" description="Disordered" evidence="1">
    <location>
        <begin position="757"/>
        <end position="782"/>
    </location>
</feature>
<organism evidence="3 4">
    <name type="scientific">Puccinia graminis f. sp. tritici</name>
    <dbReference type="NCBI Taxonomy" id="56615"/>
    <lineage>
        <taxon>Eukaryota</taxon>
        <taxon>Fungi</taxon>
        <taxon>Dikarya</taxon>
        <taxon>Basidiomycota</taxon>
        <taxon>Pucciniomycotina</taxon>
        <taxon>Pucciniomycetes</taxon>
        <taxon>Pucciniales</taxon>
        <taxon>Pucciniaceae</taxon>
        <taxon>Puccinia</taxon>
    </lineage>
</organism>
<dbReference type="InterPro" id="IPR046496">
    <property type="entry name" value="DUF6589"/>
</dbReference>
<dbReference type="OrthoDB" id="2500735at2759"/>
<dbReference type="Proteomes" id="UP000324748">
    <property type="component" value="Unassembled WGS sequence"/>
</dbReference>
<name>A0A5B0NJC5_PUCGR</name>
<dbReference type="EMBL" id="VSWC01000093">
    <property type="protein sequence ID" value="KAA1089385.1"/>
    <property type="molecule type" value="Genomic_DNA"/>
</dbReference>
<evidence type="ECO:0000313" key="4">
    <source>
        <dbReference type="Proteomes" id="UP000324748"/>
    </source>
</evidence>
<dbReference type="AlphaFoldDB" id="A0A5B0NJC5"/>
<protein>
    <recommendedName>
        <fullName evidence="2">DUF6589 domain-containing protein</fullName>
    </recommendedName>
</protein>
<feature type="compositionally biased region" description="Polar residues" evidence="1">
    <location>
        <begin position="773"/>
        <end position="782"/>
    </location>
</feature>
<sequence length="782" mass="87804">MAAAVQRRYWSTKTGIPSTLLLVKVIRDTVQETPEGQEAWDDFILNEASIVVQRQEPPHGYFPKGGFYSSQSIGPDFFDSDAKDLRDKEIVEDHMPFLFKLLTNKMGLDQTPPPDSANRDDEDIPLDEDDADEPEPDLFGDGPDASRDHQQRVITISNTLTFLACGISERVNKYLQQIGLASSRRTALSALKTLSRSAVSTISQKIANKSNQAIAPFICFDNLDFEQRVHTKSQGHESKMFHGTWGYIHEINHSLLSSLSAKELTLDSFKESMANASSVEIHPKDLYGSVAEHLHWKQVLKSQIATVLLKYLIKPTDSHVPIRTTPPTVDQIPHTTPKITMMKLMIASDNSSQGTAEVFDGILQQSSISEDDFYNRLQVIDADLASCTNIQSLRNLRIANHRNEENLSSILTLLGGAHTLWNIAAAIYSLHLGNLSDSRDSGAWRFSSALGIPSDKPIDKKDYTLMLQTMEKIHEATICYLLMVVMGIETTEITPQFRELSSDKINLIIDECYNQFFTASAINNAGKNLSPKLSNQLLRLSDFASVVEANRAMKGGDIGRVIYMWKRWSVMSQSMKKLKNYAIQLPRMVLLLEKIIPPSLRKVIRHSLLVAPSGRRHHFVAKDFYLESQNYWLKHFFNNTGRGTDINRLKDLFSVNVALLQNLIHDLKIESGLVNYHQSHKNTITLRSLNSCLQMAQTNDICSLLPAAGQYVPEKTNNFYVQGIEKIQKASQNDGKMTIQLRPPAVPMWNEEQGLLGTEETPDNIDGIDESNDGSSMNSLKI</sequence>
<comment type="caution">
    <text evidence="3">The sequence shown here is derived from an EMBL/GenBank/DDBJ whole genome shotgun (WGS) entry which is preliminary data.</text>
</comment>
<proteinExistence type="predicted"/>
<evidence type="ECO:0000256" key="1">
    <source>
        <dbReference type="SAM" id="MobiDB-lite"/>
    </source>
</evidence>
<evidence type="ECO:0000313" key="3">
    <source>
        <dbReference type="EMBL" id="KAA1089385.1"/>
    </source>
</evidence>
<feature type="compositionally biased region" description="Acidic residues" evidence="1">
    <location>
        <begin position="760"/>
        <end position="772"/>
    </location>
</feature>
<evidence type="ECO:0000259" key="2">
    <source>
        <dbReference type="Pfam" id="PF20231"/>
    </source>
</evidence>
<feature type="region of interest" description="Disordered" evidence="1">
    <location>
        <begin position="108"/>
        <end position="146"/>
    </location>
</feature>
<dbReference type="Pfam" id="PF20231">
    <property type="entry name" value="DUF6589"/>
    <property type="match status" value="1"/>
</dbReference>
<gene>
    <name evidence="3" type="ORF">PGT21_016093</name>
</gene>
<feature type="domain" description="DUF6589" evidence="2">
    <location>
        <begin position="283"/>
        <end position="680"/>
    </location>
</feature>
<feature type="compositionally biased region" description="Acidic residues" evidence="1">
    <location>
        <begin position="120"/>
        <end position="138"/>
    </location>
</feature>
<accession>A0A5B0NJC5</accession>
<reference evidence="3 4" key="1">
    <citation type="submission" date="2019-05" db="EMBL/GenBank/DDBJ databases">
        <title>Emergence of the Ug99 lineage of the wheat stem rust pathogen through somatic hybridization.</title>
        <authorList>
            <person name="Li F."/>
            <person name="Upadhyaya N.M."/>
            <person name="Sperschneider J."/>
            <person name="Matny O."/>
            <person name="Nguyen-Phuc H."/>
            <person name="Mago R."/>
            <person name="Raley C."/>
            <person name="Miller M.E."/>
            <person name="Silverstein K.A.T."/>
            <person name="Henningsen E."/>
            <person name="Hirsch C.D."/>
            <person name="Visser B."/>
            <person name="Pretorius Z.A."/>
            <person name="Steffenson B.J."/>
            <person name="Schwessinger B."/>
            <person name="Dodds P.N."/>
            <person name="Figueroa M."/>
        </authorList>
    </citation>
    <scope>NUCLEOTIDE SEQUENCE [LARGE SCALE GENOMIC DNA]</scope>
    <source>
        <strain evidence="3">21-0</strain>
    </source>
</reference>